<reference evidence="1" key="1">
    <citation type="submission" date="2022-04" db="EMBL/GenBank/DDBJ databases">
        <title>Jade perch genome.</title>
        <authorList>
            <person name="Chao B."/>
        </authorList>
    </citation>
    <scope>NUCLEOTIDE SEQUENCE</scope>
    <source>
        <strain evidence="1">CB-2022</strain>
    </source>
</reference>
<evidence type="ECO:0000313" key="2">
    <source>
        <dbReference type="Proteomes" id="UP000831701"/>
    </source>
</evidence>
<accession>A0ACB8WXM2</accession>
<dbReference type="EMBL" id="CM041535">
    <property type="protein sequence ID" value="KAI3372559.1"/>
    <property type="molecule type" value="Genomic_DNA"/>
</dbReference>
<evidence type="ECO:0000313" key="1">
    <source>
        <dbReference type="EMBL" id="KAI3372559.1"/>
    </source>
</evidence>
<dbReference type="Proteomes" id="UP000831701">
    <property type="component" value="Chromosome 5"/>
</dbReference>
<protein>
    <submittedName>
        <fullName evidence="1">Uncharacterized protein</fullName>
    </submittedName>
</protein>
<comment type="caution">
    <text evidence="1">The sequence shown here is derived from an EMBL/GenBank/DDBJ whole genome shotgun (WGS) entry which is preliminary data.</text>
</comment>
<proteinExistence type="predicted"/>
<sequence length="337" mass="38083">MNRQRISRIWWTWRSVLTYGFRRGSRNVVGPTEGPLSHPGRPGVSESSVLPIQQRFLPGQNQTVRSAPPAFQDEPMQLGRTRLTPEERQRRLKEGVGGCILLRADWTPGGRMPTVKRQGSQGMRRALTLGLCHRPSSRSPNSQSQALLHLSGPERKAMDEYIEASLRSGIIRPSSSPAGAGFFFFFVDKDDSLRPCIDYSALNDITVKNRNPLPLISSAFEQLQQAKIFTKLDLQNAYYLVLLRLLENQLYVKAEKSEFHASSVSFLGFIVVENQVKMDPEKVSELTNWLPLTTQKKVQQFLGFANFYCNVYQKLQLCVAAPFHALTSSKVPFQWGP</sequence>
<keyword evidence="2" id="KW-1185">Reference proteome</keyword>
<name>A0ACB8WXM2_9TELE</name>
<gene>
    <name evidence="1" type="ORF">L3Q82_023038</name>
</gene>
<organism evidence="1 2">
    <name type="scientific">Scortum barcoo</name>
    <name type="common">barcoo grunter</name>
    <dbReference type="NCBI Taxonomy" id="214431"/>
    <lineage>
        <taxon>Eukaryota</taxon>
        <taxon>Metazoa</taxon>
        <taxon>Chordata</taxon>
        <taxon>Craniata</taxon>
        <taxon>Vertebrata</taxon>
        <taxon>Euteleostomi</taxon>
        <taxon>Actinopterygii</taxon>
        <taxon>Neopterygii</taxon>
        <taxon>Teleostei</taxon>
        <taxon>Neoteleostei</taxon>
        <taxon>Acanthomorphata</taxon>
        <taxon>Eupercaria</taxon>
        <taxon>Centrarchiformes</taxon>
        <taxon>Terapontoidei</taxon>
        <taxon>Terapontidae</taxon>
        <taxon>Scortum</taxon>
    </lineage>
</organism>